<evidence type="ECO:0000256" key="1">
    <source>
        <dbReference type="ARBA" id="ARBA00007926"/>
    </source>
</evidence>
<dbReference type="Pfam" id="PF01778">
    <property type="entry name" value="Ribosomal_L28e"/>
    <property type="match status" value="1"/>
</dbReference>
<evidence type="ECO:0000313" key="8">
    <source>
        <dbReference type="Proteomes" id="UP001497382"/>
    </source>
</evidence>
<comment type="caution">
    <text evidence="7">The sequence shown here is derived from an EMBL/GenBank/DDBJ whole genome shotgun (WGS) entry which is preliminary data.</text>
</comment>
<organism evidence="7 8">
    <name type="scientific">Larinioides sclopetarius</name>
    <dbReference type="NCBI Taxonomy" id="280406"/>
    <lineage>
        <taxon>Eukaryota</taxon>
        <taxon>Metazoa</taxon>
        <taxon>Ecdysozoa</taxon>
        <taxon>Arthropoda</taxon>
        <taxon>Chelicerata</taxon>
        <taxon>Arachnida</taxon>
        <taxon>Araneae</taxon>
        <taxon>Araneomorphae</taxon>
        <taxon>Entelegynae</taxon>
        <taxon>Araneoidea</taxon>
        <taxon>Araneidae</taxon>
        <taxon>Larinioides</taxon>
    </lineage>
</organism>
<feature type="domain" description="Ribosomal eL28/Mak16" evidence="6">
    <location>
        <begin position="5"/>
        <end position="122"/>
    </location>
</feature>
<dbReference type="InterPro" id="IPR029004">
    <property type="entry name" value="Ribosomal_eL28/Mak16"/>
</dbReference>
<evidence type="ECO:0000256" key="4">
    <source>
        <dbReference type="ARBA" id="ARBA00035223"/>
    </source>
</evidence>
<sequence>MSNHLQWMIIRNCSSFLVKKRNIKKHFSTDPLNMKKVHSPRYCGTIQRNAIMIDPHSTKKGVNLVYKKKRCHRKPAKTLERVPLTKSARRTMTVIKNFVKKNHYRRDLKMLALRRASAILKSQRPVVLKKKTFKKKPE</sequence>
<evidence type="ECO:0000256" key="5">
    <source>
        <dbReference type="ARBA" id="ARBA00035330"/>
    </source>
</evidence>
<dbReference type="InterPro" id="IPR002672">
    <property type="entry name" value="Ribosomal_eL28"/>
</dbReference>
<dbReference type="EMBL" id="CAXIEN010000008">
    <property type="protein sequence ID" value="CAL1263173.1"/>
    <property type="molecule type" value="Genomic_DNA"/>
</dbReference>
<dbReference type="GO" id="GO:0006412">
    <property type="term" value="P:translation"/>
    <property type="evidence" value="ECO:0007669"/>
    <property type="project" value="InterPro"/>
</dbReference>
<dbReference type="Gene3D" id="3.30.390.110">
    <property type="match status" value="1"/>
</dbReference>
<dbReference type="GO" id="GO:0003735">
    <property type="term" value="F:structural constituent of ribosome"/>
    <property type="evidence" value="ECO:0007669"/>
    <property type="project" value="InterPro"/>
</dbReference>
<dbReference type="AlphaFoldDB" id="A0AAV1YWJ1"/>
<gene>
    <name evidence="7" type="ORF">LARSCL_LOCUS1367</name>
</gene>
<proteinExistence type="inferred from homology"/>
<dbReference type="Proteomes" id="UP001497382">
    <property type="component" value="Unassembled WGS sequence"/>
</dbReference>
<evidence type="ECO:0000256" key="3">
    <source>
        <dbReference type="ARBA" id="ARBA00023274"/>
    </source>
</evidence>
<dbReference type="GO" id="GO:1990904">
    <property type="term" value="C:ribonucleoprotein complex"/>
    <property type="evidence" value="ECO:0007669"/>
    <property type="project" value="UniProtKB-KW"/>
</dbReference>
<dbReference type="GO" id="GO:0005840">
    <property type="term" value="C:ribosome"/>
    <property type="evidence" value="ECO:0007669"/>
    <property type="project" value="UniProtKB-KW"/>
</dbReference>
<comment type="similarity">
    <text evidence="1">Belongs to the eukaryotic ribosomal protein eL28 family.</text>
</comment>
<reference evidence="7 8" key="1">
    <citation type="submission" date="2024-04" db="EMBL/GenBank/DDBJ databases">
        <authorList>
            <person name="Rising A."/>
            <person name="Reimegard J."/>
            <person name="Sonavane S."/>
            <person name="Akerstrom W."/>
            <person name="Nylinder S."/>
            <person name="Hedman E."/>
            <person name="Kallberg Y."/>
        </authorList>
    </citation>
    <scope>NUCLEOTIDE SEQUENCE [LARGE SCALE GENOMIC DNA]</scope>
</reference>
<accession>A0AAV1YWJ1</accession>
<evidence type="ECO:0000259" key="6">
    <source>
        <dbReference type="Pfam" id="PF01778"/>
    </source>
</evidence>
<dbReference type="PANTHER" id="PTHR10544">
    <property type="entry name" value="60S RIBOSOMAL PROTEIN L28"/>
    <property type="match status" value="1"/>
</dbReference>
<evidence type="ECO:0000313" key="7">
    <source>
        <dbReference type="EMBL" id="CAL1263173.1"/>
    </source>
</evidence>
<keyword evidence="2" id="KW-0689">Ribosomal protein</keyword>
<evidence type="ECO:0000256" key="2">
    <source>
        <dbReference type="ARBA" id="ARBA00022980"/>
    </source>
</evidence>
<name>A0AAV1YWJ1_9ARAC</name>
<keyword evidence="3" id="KW-0687">Ribonucleoprotein</keyword>
<keyword evidence="8" id="KW-1185">Reference proteome</keyword>
<protein>
    <recommendedName>
        <fullName evidence="4">Large ribosomal subunit protein eL28</fullName>
    </recommendedName>
    <alternativeName>
        <fullName evidence="5">60S ribosomal protein L28</fullName>
    </alternativeName>
</protein>
<dbReference type="FunFam" id="3.30.390.110:FF:000002">
    <property type="entry name" value="60S ribosomal protein L28"/>
    <property type="match status" value="1"/>
</dbReference>